<name>A0A1X7SXZ2_AMPQE</name>
<protein>
    <submittedName>
        <fullName evidence="1">Uncharacterized protein</fullName>
    </submittedName>
</protein>
<dbReference type="AlphaFoldDB" id="A0A1X7SXZ2"/>
<reference evidence="1" key="1">
    <citation type="submission" date="2017-05" db="UniProtKB">
        <authorList>
            <consortium name="EnsemblMetazoa"/>
        </authorList>
    </citation>
    <scope>IDENTIFICATION</scope>
</reference>
<accession>A0A1X7SXZ2</accession>
<dbReference type="InParanoid" id="A0A1X7SXZ2"/>
<sequence length="75" mass="8221">MLQSPTDYLIAGLKTLQAMIVTSLKHLSQVLSAPAKKLESKLLQFASNAIIAVFGPEEHMEVPPQKLAVYESELL</sequence>
<proteinExistence type="predicted"/>
<evidence type="ECO:0000313" key="1">
    <source>
        <dbReference type="EnsemblMetazoa" id="Aqu2.1.07011_001"/>
    </source>
</evidence>
<dbReference type="OrthoDB" id="626167at2759"/>
<dbReference type="EnsemblMetazoa" id="Aqu2.1.07011_001">
    <property type="protein sequence ID" value="Aqu2.1.07011_001"/>
    <property type="gene ID" value="Aqu2.1.07011"/>
</dbReference>
<organism evidence="1">
    <name type="scientific">Amphimedon queenslandica</name>
    <name type="common">Sponge</name>
    <dbReference type="NCBI Taxonomy" id="400682"/>
    <lineage>
        <taxon>Eukaryota</taxon>
        <taxon>Metazoa</taxon>
        <taxon>Porifera</taxon>
        <taxon>Demospongiae</taxon>
        <taxon>Heteroscleromorpha</taxon>
        <taxon>Haplosclerida</taxon>
        <taxon>Niphatidae</taxon>
        <taxon>Amphimedon</taxon>
    </lineage>
</organism>